<name>A0A2A3K1H0_9RHOB</name>
<protein>
    <recommendedName>
        <fullName evidence="1">Haemolysin activator HlyB C-terminal domain-containing protein</fullName>
    </recommendedName>
</protein>
<comment type="caution">
    <text evidence="2">The sequence shown here is derived from an EMBL/GenBank/DDBJ whole genome shotgun (WGS) entry which is preliminary data.</text>
</comment>
<organism evidence="2">
    <name type="scientific">Alloyangia mangrovi</name>
    <dbReference type="NCBI Taxonomy" id="1779329"/>
    <lineage>
        <taxon>Bacteria</taxon>
        <taxon>Pseudomonadati</taxon>
        <taxon>Pseudomonadota</taxon>
        <taxon>Alphaproteobacteria</taxon>
        <taxon>Rhodobacterales</taxon>
        <taxon>Roseobacteraceae</taxon>
        <taxon>Alloyangia</taxon>
    </lineage>
</organism>
<dbReference type="PANTHER" id="PTHR34597:SF3">
    <property type="entry name" value="OUTER MEMBRANE TRANSPORTER CDIB"/>
    <property type="match status" value="1"/>
</dbReference>
<dbReference type="PANTHER" id="PTHR34597">
    <property type="entry name" value="SLR1661 PROTEIN"/>
    <property type="match status" value="1"/>
</dbReference>
<dbReference type="InterPro" id="IPR051544">
    <property type="entry name" value="TPS_OM_transporter"/>
</dbReference>
<evidence type="ECO:0000259" key="1">
    <source>
        <dbReference type="Pfam" id="PF03865"/>
    </source>
</evidence>
<sequence length="358" mass="38495">MDRGSTSQVRKVDEFTAVATISSTGSEPIGRYIGSLGMSVPFSTEYGSQIDVLGVIGGPDVDGGLELRAGGLGYRLGLGIGTTVYVNYDHGDYQLGTNELMPLEVKGVHETLALGLRHVWLLGQDRLTASVELAAKQRTDEMLGFDVTDEDLRLLRIGLMHETGKPFAFRRRLALSVTKGLSGFGASLAGNPLPSARGVTPDFLRVAFSAEVSIPLPGATYVNGGVIGQFTEDSLPVTQRCGYGTNAYSRGFDRSYVLADRCFGGRIELAHDFQPPSMATGALRRTQGFVGLDGGRLRNMGSPVFTGERDGWSSASWGVRTLQGNFLGELALTHVTSEPEGVTPQDETRLWFQAAYQF</sequence>
<dbReference type="EMBL" id="NTHN01000039">
    <property type="protein sequence ID" value="PBD20510.1"/>
    <property type="molecule type" value="Genomic_DNA"/>
</dbReference>
<evidence type="ECO:0000313" key="2">
    <source>
        <dbReference type="EMBL" id="PBD20510.1"/>
    </source>
</evidence>
<dbReference type="InterPro" id="IPR005565">
    <property type="entry name" value="Hemolysn_activator_HlyB_C"/>
</dbReference>
<dbReference type="GO" id="GO:0098046">
    <property type="term" value="C:type V protein secretion system complex"/>
    <property type="evidence" value="ECO:0007669"/>
    <property type="project" value="TreeGrafter"/>
</dbReference>
<gene>
    <name evidence="2" type="ORF">CLG85_03605</name>
</gene>
<dbReference type="Pfam" id="PF03865">
    <property type="entry name" value="ShlB"/>
    <property type="match status" value="1"/>
</dbReference>
<dbReference type="Gene3D" id="2.40.160.50">
    <property type="entry name" value="membrane protein fhac: a member of the omp85/tpsb transporter family"/>
    <property type="match status" value="1"/>
</dbReference>
<dbReference type="AlphaFoldDB" id="A0A2A3K1H0"/>
<feature type="domain" description="Haemolysin activator HlyB C-terminal" evidence="1">
    <location>
        <begin position="85"/>
        <end position="319"/>
    </location>
</feature>
<dbReference type="GO" id="GO:0008320">
    <property type="term" value="F:protein transmembrane transporter activity"/>
    <property type="evidence" value="ECO:0007669"/>
    <property type="project" value="TreeGrafter"/>
</dbReference>
<reference evidence="2" key="1">
    <citation type="submission" date="2017-09" db="EMBL/GenBank/DDBJ databases">
        <title>Yangia sp. SAOS 153D whole genome sequencing.</title>
        <authorList>
            <person name="Verma A."/>
            <person name="Krishnamurthi S."/>
        </authorList>
    </citation>
    <scope>NUCLEOTIDE SEQUENCE [LARGE SCALE GENOMIC DNA]</scope>
    <source>
        <strain evidence="2">SAOS 153D</strain>
    </source>
</reference>
<accession>A0A2A3K1H0</accession>
<proteinExistence type="predicted"/>
<dbReference type="GO" id="GO:0046819">
    <property type="term" value="P:protein secretion by the type V secretion system"/>
    <property type="evidence" value="ECO:0007669"/>
    <property type="project" value="TreeGrafter"/>
</dbReference>